<accession>A0A1W5ZSU5</accession>
<keyword evidence="10" id="KW-1185">Reference proteome</keyword>
<dbReference type="InterPro" id="IPR004638">
    <property type="entry name" value="EmrB-like"/>
</dbReference>
<name>A0A1W5ZSU5_9BACI</name>
<feature type="transmembrane region" description="Helical" evidence="7">
    <location>
        <begin position="158"/>
        <end position="177"/>
    </location>
</feature>
<feature type="transmembrane region" description="Helical" evidence="7">
    <location>
        <begin position="31"/>
        <end position="57"/>
    </location>
</feature>
<feature type="transmembrane region" description="Helical" evidence="7">
    <location>
        <begin position="321"/>
        <end position="342"/>
    </location>
</feature>
<dbReference type="GO" id="GO:0005886">
    <property type="term" value="C:plasma membrane"/>
    <property type="evidence" value="ECO:0007669"/>
    <property type="project" value="UniProtKB-SubCell"/>
</dbReference>
<sequence length="477" mass="51787">MRMYFYLLPCTMTIEKGATVMSKFKNSNKAIMTIILTGSFLSVLSMTVMTTAIPVIMNDLSISANTAQWLNSIFVIIIGLLAPVSAYELNRFTSRQIFFAAMLSFSVGTTLGFLAYDFNVLLLGRVFQAIGAGLFLPLVSAVIFAVYPMKKRGKMMGLSGLIGAFAPAVGPSFSGWLLEFYDWRMIFLVLLPIIALDMAAGYFVLTNVTKQQPTRLDLPSVLLSSIGLAAFLYGCNTAGVRDWSDWEVWGSVLAGAAAIIWFVCRQFLIRKPILDLRVFQNPIYSITSVIAMISFASMISAETILPIYMQSIMNLTPFQSGLVLLPGAVVLGIVSFFAGQLFDWKGARWLSIGGAVLLALFTFMLTRLTPQTTIGYLTFVQTARMLGISMINMPVRTAGLNELSEKYISHGIAVGSSTRQIGAGIGTALLIVVMTLSSQGGSFVGVKGVNTAFFVATITSIIALILSLFIPSTKKDN</sequence>
<gene>
    <name evidence="9" type="ORF">HM131_05790</name>
</gene>
<keyword evidence="2" id="KW-0813">Transport</keyword>
<dbReference type="SUPFAM" id="SSF103473">
    <property type="entry name" value="MFS general substrate transporter"/>
    <property type="match status" value="1"/>
</dbReference>
<feature type="transmembrane region" description="Helical" evidence="7">
    <location>
        <begin position="183"/>
        <end position="204"/>
    </location>
</feature>
<dbReference type="OrthoDB" id="9816041at2"/>
<dbReference type="PANTHER" id="PTHR42718:SF24">
    <property type="entry name" value="MAJOR FACILITATOR SUPERFAMILY (MFS) PROFILE DOMAIN-CONTAINING PROTEIN"/>
    <property type="match status" value="1"/>
</dbReference>
<feature type="transmembrane region" description="Helical" evidence="7">
    <location>
        <begin position="97"/>
        <end position="116"/>
    </location>
</feature>
<feature type="transmembrane region" description="Helical" evidence="7">
    <location>
        <begin position="284"/>
        <end position="309"/>
    </location>
</feature>
<evidence type="ECO:0000259" key="8">
    <source>
        <dbReference type="PROSITE" id="PS50850"/>
    </source>
</evidence>
<dbReference type="Proteomes" id="UP000192527">
    <property type="component" value="Chromosome"/>
</dbReference>
<dbReference type="InterPro" id="IPR020846">
    <property type="entry name" value="MFS_dom"/>
</dbReference>
<feature type="transmembrane region" description="Helical" evidence="7">
    <location>
        <begin position="374"/>
        <end position="395"/>
    </location>
</feature>
<evidence type="ECO:0000313" key="9">
    <source>
        <dbReference type="EMBL" id="ARI76376.1"/>
    </source>
</evidence>
<dbReference type="Pfam" id="PF07690">
    <property type="entry name" value="MFS_1"/>
    <property type="match status" value="1"/>
</dbReference>
<evidence type="ECO:0000256" key="3">
    <source>
        <dbReference type="ARBA" id="ARBA00022475"/>
    </source>
</evidence>
<dbReference type="Gene3D" id="1.20.1250.20">
    <property type="entry name" value="MFS general substrate transporter like domains"/>
    <property type="match status" value="1"/>
</dbReference>
<protein>
    <recommendedName>
        <fullName evidence="8">Major facilitator superfamily (MFS) profile domain-containing protein</fullName>
    </recommendedName>
</protein>
<evidence type="ECO:0000256" key="1">
    <source>
        <dbReference type="ARBA" id="ARBA00004651"/>
    </source>
</evidence>
<dbReference type="AlphaFoldDB" id="A0A1W5ZSU5"/>
<comment type="subcellular location">
    <subcellularLocation>
        <location evidence="1">Cell membrane</location>
        <topology evidence="1">Multi-pass membrane protein</topology>
    </subcellularLocation>
</comment>
<dbReference type="PROSITE" id="PS50850">
    <property type="entry name" value="MFS"/>
    <property type="match status" value="1"/>
</dbReference>
<dbReference type="EMBL" id="CP020772">
    <property type="protein sequence ID" value="ARI76376.1"/>
    <property type="molecule type" value="Genomic_DNA"/>
</dbReference>
<feature type="transmembrane region" description="Helical" evidence="7">
    <location>
        <begin position="452"/>
        <end position="470"/>
    </location>
</feature>
<dbReference type="Gene3D" id="1.20.1720.10">
    <property type="entry name" value="Multidrug resistance protein D"/>
    <property type="match status" value="1"/>
</dbReference>
<evidence type="ECO:0000256" key="7">
    <source>
        <dbReference type="SAM" id="Phobius"/>
    </source>
</evidence>
<feature type="transmembrane region" description="Helical" evidence="7">
    <location>
        <begin position="122"/>
        <end position="146"/>
    </location>
</feature>
<keyword evidence="5 7" id="KW-1133">Transmembrane helix</keyword>
<feature type="transmembrane region" description="Helical" evidence="7">
    <location>
        <begin position="407"/>
        <end position="432"/>
    </location>
</feature>
<feature type="transmembrane region" description="Helical" evidence="7">
    <location>
        <begin position="216"/>
        <end position="234"/>
    </location>
</feature>
<dbReference type="NCBIfam" id="TIGR00711">
    <property type="entry name" value="efflux_EmrB"/>
    <property type="match status" value="1"/>
</dbReference>
<feature type="transmembrane region" description="Helical" evidence="7">
    <location>
        <begin position="246"/>
        <end position="264"/>
    </location>
</feature>
<keyword evidence="6 7" id="KW-0472">Membrane</keyword>
<feature type="transmembrane region" description="Helical" evidence="7">
    <location>
        <begin position="69"/>
        <end position="90"/>
    </location>
</feature>
<keyword evidence="3" id="KW-1003">Cell membrane</keyword>
<dbReference type="InterPro" id="IPR036259">
    <property type="entry name" value="MFS_trans_sf"/>
</dbReference>
<keyword evidence="4 7" id="KW-0812">Transmembrane</keyword>
<evidence type="ECO:0000256" key="4">
    <source>
        <dbReference type="ARBA" id="ARBA00022692"/>
    </source>
</evidence>
<evidence type="ECO:0000256" key="5">
    <source>
        <dbReference type="ARBA" id="ARBA00022989"/>
    </source>
</evidence>
<proteinExistence type="predicted"/>
<evidence type="ECO:0000256" key="2">
    <source>
        <dbReference type="ARBA" id="ARBA00022448"/>
    </source>
</evidence>
<dbReference type="PANTHER" id="PTHR42718">
    <property type="entry name" value="MAJOR FACILITATOR SUPERFAMILY MULTIDRUG TRANSPORTER MFSC"/>
    <property type="match status" value="1"/>
</dbReference>
<organism evidence="9 10">
    <name type="scientific">Halobacillus mangrovi</name>
    <dbReference type="NCBI Taxonomy" id="402384"/>
    <lineage>
        <taxon>Bacteria</taxon>
        <taxon>Bacillati</taxon>
        <taxon>Bacillota</taxon>
        <taxon>Bacilli</taxon>
        <taxon>Bacillales</taxon>
        <taxon>Bacillaceae</taxon>
        <taxon>Halobacillus</taxon>
    </lineage>
</organism>
<feature type="domain" description="Major facilitator superfamily (MFS) profile" evidence="8">
    <location>
        <begin position="31"/>
        <end position="475"/>
    </location>
</feature>
<dbReference type="GO" id="GO:0022857">
    <property type="term" value="F:transmembrane transporter activity"/>
    <property type="evidence" value="ECO:0007669"/>
    <property type="project" value="InterPro"/>
</dbReference>
<evidence type="ECO:0000313" key="10">
    <source>
        <dbReference type="Proteomes" id="UP000192527"/>
    </source>
</evidence>
<dbReference type="PRINTS" id="PR01036">
    <property type="entry name" value="TCRTETB"/>
</dbReference>
<evidence type="ECO:0000256" key="6">
    <source>
        <dbReference type="ARBA" id="ARBA00023136"/>
    </source>
</evidence>
<reference evidence="9 10" key="1">
    <citation type="submission" date="2017-04" db="EMBL/GenBank/DDBJ databases">
        <title>The whole genome sequencing and assembly of Halobacillus mangrovi strain.</title>
        <authorList>
            <person name="Lee S.-J."/>
            <person name="Park M.-K."/>
            <person name="Kim J.-Y."/>
            <person name="Lee Y.-J."/>
            <person name="Yi H."/>
            <person name="Bahn Y.-S."/>
            <person name="Kim J.F."/>
            <person name="Lee D.-W."/>
        </authorList>
    </citation>
    <scope>NUCLEOTIDE SEQUENCE [LARGE SCALE GENOMIC DNA]</scope>
    <source>
        <strain evidence="9 10">KTB 131</strain>
    </source>
</reference>
<dbReference type="InterPro" id="IPR011701">
    <property type="entry name" value="MFS"/>
</dbReference>
<feature type="transmembrane region" description="Helical" evidence="7">
    <location>
        <begin position="349"/>
        <end position="368"/>
    </location>
</feature>
<dbReference type="KEGG" id="hmn:HM131_05790"/>